<dbReference type="KEGG" id="vga:BSQ33_01660"/>
<protein>
    <submittedName>
        <fullName evidence="2">SMI1/KNR4 family protein</fullName>
    </submittedName>
</protein>
<reference evidence="2 3" key="1">
    <citation type="submission" date="2016-12" db="EMBL/GenBank/DDBJ databases">
        <authorList>
            <person name="Song W.-J."/>
            <person name="Kurnit D.M."/>
        </authorList>
    </citation>
    <scope>NUCLEOTIDE SEQUENCE [LARGE SCALE GENOMIC DNA]</scope>
    <source>
        <strain evidence="2 3">ATCC 43942</strain>
    </source>
</reference>
<gene>
    <name evidence="2" type="ORF">BSQ33_01660</name>
</gene>
<organism evidence="2 3">
    <name type="scientific">Vibrio gazogenes</name>
    <dbReference type="NCBI Taxonomy" id="687"/>
    <lineage>
        <taxon>Bacteria</taxon>
        <taxon>Pseudomonadati</taxon>
        <taxon>Pseudomonadota</taxon>
        <taxon>Gammaproteobacteria</taxon>
        <taxon>Vibrionales</taxon>
        <taxon>Vibrionaceae</taxon>
        <taxon>Vibrio</taxon>
    </lineage>
</organism>
<evidence type="ECO:0000313" key="2">
    <source>
        <dbReference type="EMBL" id="ASA54565.1"/>
    </source>
</evidence>
<dbReference type="InterPro" id="IPR058812">
    <property type="entry name" value="RhsPI"/>
</dbReference>
<dbReference type="OrthoDB" id="5905572at2"/>
<dbReference type="Pfam" id="PF26352">
    <property type="entry name" value="RhsPI"/>
    <property type="match status" value="1"/>
</dbReference>
<evidence type="ECO:0000313" key="3">
    <source>
        <dbReference type="Proteomes" id="UP000196708"/>
    </source>
</evidence>
<accession>A0A1Z2SBM5</accession>
<name>A0A1Z2SBM5_VIBGA</name>
<sequence length="122" mass="14040">MENLSDIKNMLDGIWNEPLHSDLVTKKIDVSIYDELSSSIPDSSVLIKEVFPEDELLEIWNNYKPYLEEYSIFPFLGTLGEAVICIGYGSYNLGKIFYFDFDFGQFCLDNDSLNVFLSKLID</sequence>
<proteinExistence type="predicted"/>
<dbReference type="EMBL" id="CP018835">
    <property type="protein sequence ID" value="ASA54565.1"/>
    <property type="molecule type" value="Genomic_DNA"/>
</dbReference>
<dbReference type="AlphaFoldDB" id="A0A1Z2SBM5"/>
<feature type="domain" description="RhsPI" evidence="1">
    <location>
        <begin position="22"/>
        <end position="120"/>
    </location>
</feature>
<dbReference type="RefSeq" id="WP_088133099.1">
    <property type="nucleotide sequence ID" value="NZ_CP018835.1"/>
</dbReference>
<evidence type="ECO:0000259" key="1">
    <source>
        <dbReference type="Pfam" id="PF26352"/>
    </source>
</evidence>
<dbReference type="Proteomes" id="UP000196708">
    <property type="component" value="Chromosome 1"/>
</dbReference>